<dbReference type="Gene3D" id="3.40.50.1820">
    <property type="entry name" value="alpha/beta hydrolase"/>
    <property type="match status" value="1"/>
</dbReference>
<keyword evidence="2" id="KW-0378">Hydrolase</keyword>
<proteinExistence type="predicted"/>
<accession>A0ABN2KID1</accession>
<gene>
    <name evidence="2" type="ORF">GCM10009747_13570</name>
</gene>
<dbReference type="InterPro" id="IPR029058">
    <property type="entry name" value="AB_hydrolase_fold"/>
</dbReference>
<feature type="domain" description="AB hydrolase-1" evidence="1">
    <location>
        <begin position="13"/>
        <end position="232"/>
    </location>
</feature>
<keyword evidence="3" id="KW-1185">Reference proteome</keyword>
<evidence type="ECO:0000313" key="3">
    <source>
        <dbReference type="Proteomes" id="UP001500506"/>
    </source>
</evidence>
<dbReference type="Proteomes" id="UP001500506">
    <property type="component" value="Unassembled WGS sequence"/>
</dbReference>
<organism evidence="2 3">
    <name type="scientific">Agromyces humatus</name>
    <dbReference type="NCBI Taxonomy" id="279573"/>
    <lineage>
        <taxon>Bacteria</taxon>
        <taxon>Bacillati</taxon>
        <taxon>Actinomycetota</taxon>
        <taxon>Actinomycetes</taxon>
        <taxon>Micrococcales</taxon>
        <taxon>Microbacteriaceae</taxon>
        <taxon>Agromyces</taxon>
    </lineage>
</organism>
<dbReference type="PANTHER" id="PTHR37017">
    <property type="entry name" value="AB HYDROLASE-1 DOMAIN-CONTAINING PROTEIN-RELATED"/>
    <property type="match status" value="1"/>
</dbReference>
<dbReference type="SUPFAM" id="SSF53474">
    <property type="entry name" value="alpha/beta-Hydrolases"/>
    <property type="match status" value="1"/>
</dbReference>
<dbReference type="RefSeq" id="WP_232497020.1">
    <property type="nucleotide sequence ID" value="NZ_BAAANH010000002.1"/>
</dbReference>
<evidence type="ECO:0000259" key="1">
    <source>
        <dbReference type="Pfam" id="PF12697"/>
    </source>
</evidence>
<protein>
    <submittedName>
        <fullName evidence="2">Alpha/beta hydrolase</fullName>
    </submittedName>
</protein>
<dbReference type="InterPro" id="IPR052897">
    <property type="entry name" value="Sec-Metab_Biosynth_Hydrolase"/>
</dbReference>
<dbReference type="Pfam" id="PF12697">
    <property type="entry name" value="Abhydrolase_6"/>
    <property type="match status" value="1"/>
</dbReference>
<dbReference type="PANTHER" id="PTHR37017:SF11">
    <property type="entry name" value="ESTERASE_LIPASE_THIOESTERASE DOMAIN-CONTAINING PROTEIN"/>
    <property type="match status" value="1"/>
</dbReference>
<name>A0ABN2KID1_9MICO</name>
<dbReference type="InterPro" id="IPR000073">
    <property type="entry name" value="AB_hydrolase_1"/>
</dbReference>
<dbReference type="GO" id="GO:0016787">
    <property type="term" value="F:hydrolase activity"/>
    <property type="evidence" value="ECO:0007669"/>
    <property type="project" value="UniProtKB-KW"/>
</dbReference>
<reference evidence="2 3" key="1">
    <citation type="journal article" date="2019" name="Int. J. Syst. Evol. Microbiol.">
        <title>The Global Catalogue of Microorganisms (GCM) 10K type strain sequencing project: providing services to taxonomists for standard genome sequencing and annotation.</title>
        <authorList>
            <consortium name="The Broad Institute Genomics Platform"/>
            <consortium name="The Broad Institute Genome Sequencing Center for Infectious Disease"/>
            <person name="Wu L."/>
            <person name="Ma J."/>
        </authorList>
    </citation>
    <scope>NUCLEOTIDE SEQUENCE [LARGE SCALE GENOMIC DNA]</scope>
    <source>
        <strain evidence="2 3">JCM 14319</strain>
    </source>
</reference>
<evidence type="ECO:0000313" key="2">
    <source>
        <dbReference type="EMBL" id="GAA1756426.1"/>
    </source>
</evidence>
<comment type="caution">
    <text evidence="2">The sequence shown here is derived from an EMBL/GenBank/DDBJ whole genome shotgun (WGS) entry which is preliminary data.</text>
</comment>
<dbReference type="EMBL" id="BAAANH010000002">
    <property type="protein sequence ID" value="GAA1756426.1"/>
    <property type="molecule type" value="Genomic_DNA"/>
</dbReference>
<sequence length="245" mass="25391">MSITEPVPGRPTIVLVHGAFAESSSWDGVIRLLQQVGYPVIAVANPLRGVSKDAGYLRSVLADVTGDIVLVGHSYGGTVITNAATGVDNVTALVYIGGFAPDAGESAAQLAGKYEGGTLGETLAAVPLGDDDVDLYIQQAKYHAQFAADSSPDVAAVMAVTQRPIVEAALNEPSGAPAWKSLPSWFLFGSEDKNIPAESHRYMAERAGSHHTVELEGGSHTVGIPEAAAVVDLIREAVEASTTAD</sequence>